<evidence type="ECO:0000256" key="1">
    <source>
        <dbReference type="SAM" id="SignalP"/>
    </source>
</evidence>
<organism evidence="2 3">
    <name type="scientific">Mycolicibacterium brisbanense</name>
    <dbReference type="NCBI Taxonomy" id="146020"/>
    <lineage>
        <taxon>Bacteria</taxon>
        <taxon>Bacillati</taxon>
        <taxon>Actinomycetota</taxon>
        <taxon>Actinomycetes</taxon>
        <taxon>Mycobacteriales</taxon>
        <taxon>Mycobacteriaceae</taxon>
        <taxon>Mycolicibacterium</taxon>
    </lineage>
</organism>
<dbReference type="RefSeq" id="WP_062830949.1">
    <property type="nucleotide sequence ID" value="NZ_BCSX01000044.1"/>
</dbReference>
<dbReference type="OrthoDB" id="3383849at2"/>
<dbReference type="STRING" id="146020.RMCB_5050"/>
<evidence type="ECO:0000313" key="3">
    <source>
        <dbReference type="Proteomes" id="UP000069620"/>
    </source>
</evidence>
<name>A0A100W3H4_9MYCO</name>
<evidence type="ECO:0000313" key="2">
    <source>
        <dbReference type="EMBL" id="GAS90954.1"/>
    </source>
</evidence>
<accession>A0A100W3H4</accession>
<dbReference type="AlphaFoldDB" id="A0A100W3H4"/>
<keyword evidence="3" id="KW-1185">Reference proteome</keyword>
<reference evidence="3" key="1">
    <citation type="journal article" date="2016" name="Genome Announc.">
        <title>Draft Genome Sequences of Five Rapidly Growing Mycobacterium Species, M. thermoresistibile, M. fortuitum subsp. acetamidolyticum, M. canariasense, M. brisbanense, and M. novocastrense.</title>
        <authorList>
            <person name="Katahira K."/>
            <person name="Ogura Y."/>
            <person name="Gotoh Y."/>
            <person name="Hayashi T."/>
        </authorList>
    </citation>
    <scope>NUCLEOTIDE SEQUENCE [LARGE SCALE GENOMIC DNA]</scope>
    <source>
        <strain evidence="3">JCM15654</strain>
    </source>
</reference>
<dbReference type="EMBL" id="BCSX01000044">
    <property type="protein sequence ID" value="GAS90954.1"/>
    <property type="molecule type" value="Genomic_DNA"/>
</dbReference>
<gene>
    <name evidence="2" type="ORF">RMCB_5050</name>
</gene>
<reference evidence="3" key="2">
    <citation type="submission" date="2016-02" db="EMBL/GenBank/DDBJ databases">
        <title>Draft genome sequence of five rapidly growing Mycobacterium species.</title>
        <authorList>
            <person name="Katahira K."/>
            <person name="Gotou Y."/>
            <person name="Iida K."/>
            <person name="Ogura Y."/>
            <person name="Hayashi T."/>
        </authorList>
    </citation>
    <scope>NUCLEOTIDE SEQUENCE [LARGE SCALE GENOMIC DNA]</scope>
    <source>
        <strain evidence="3">JCM15654</strain>
    </source>
</reference>
<keyword evidence="1" id="KW-0732">Signal</keyword>
<sequence length="133" mass="13617">MRIAVTAALACLLLSAGAGEAAAEPTAVPEAAPDAGRTVFVDNPAIVAPHVTRIESWTRSGEGLAVNFTAGTPDCFGVHVTAQETDRTVTVDLRGGTPPESVGRMCIALAVRGTVDVPLSAPLGDRQVLAAEW</sequence>
<feature type="chain" id="PRO_5007089812" evidence="1">
    <location>
        <begin position="24"/>
        <end position="133"/>
    </location>
</feature>
<comment type="caution">
    <text evidence="2">The sequence shown here is derived from an EMBL/GenBank/DDBJ whole genome shotgun (WGS) entry which is preliminary data.</text>
</comment>
<feature type="signal peptide" evidence="1">
    <location>
        <begin position="1"/>
        <end position="23"/>
    </location>
</feature>
<proteinExistence type="predicted"/>
<protein>
    <submittedName>
        <fullName evidence="2">Uncharacterized protein</fullName>
    </submittedName>
</protein>
<dbReference type="Proteomes" id="UP000069620">
    <property type="component" value="Unassembled WGS sequence"/>
</dbReference>